<keyword evidence="4" id="KW-1185">Reference proteome</keyword>
<evidence type="ECO:0000259" key="2">
    <source>
        <dbReference type="Pfam" id="PF20236"/>
    </source>
</evidence>
<sequence>MRLILSSRHPKNSTYSTESGQLLYKVDTPMKLGNRTATIRKAVATVDGVWQGSNDSPRLSLTQSGEKSPFSDKYSSEKYDTVPIPEADRQSVDEVFIDSDDEDEVDGGGAGPSTLGLPELEGHFAFYAQIIFQTFQSSRFLLNSIETPVSDYFRKEGWSWFGRGRAFTASDGKEYRWELRISHLEMIRNDATKAQVVRFYPFRPAFGPISKGRAAYLEIDDSCKEILDEIILSFVYCHKLRKDRERRQRHSGGGGGP</sequence>
<dbReference type="EMBL" id="JANIEX010000135">
    <property type="protein sequence ID" value="KAJ3572618.1"/>
    <property type="molecule type" value="Genomic_DNA"/>
</dbReference>
<organism evidence="3 4">
    <name type="scientific">Leucocoprinus birnbaumii</name>
    <dbReference type="NCBI Taxonomy" id="56174"/>
    <lineage>
        <taxon>Eukaryota</taxon>
        <taxon>Fungi</taxon>
        <taxon>Dikarya</taxon>
        <taxon>Basidiomycota</taxon>
        <taxon>Agaricomycotina</taxon>
        <taxon>Agaricomycetes</taxon>
        <taxon>Agaricomycetidae</taxon>
        <taxon>Agaricales</taxon>
        <taxon>Agaricineae</taxon>
        <taxon>Agaricaceae</taxon>
        <taxon>Leucocoprinus</taxon>
    </lineage>
</organism>
<proteinExistence type="predicted"/>
<comment type="caution">
    <text evidence="3">The sequence shown here is derived from an EMBL/GenBank/DDBJ whole genome shotgun (WGS) entry which is preliminary data.</text>
</comment>
<feature type="region of interest" description="Disordered" evidence="1">
    <location>
        <begin position="54"/>
        <end position="78"/>
    </location>
</feature>
<evidence type="ECO:0000313" key="4">
    <source>
        <dbReference type="Proteomes" id="UP001213000"/>
    </source>
</evidence>
<feature type="domain" description="DUF6593" evidence="2">
    <location>
        <begin position="127"/>
        <end position="243"/>
    </location>
</feature>
<evidence type="ECO:0000256" key="1">
    <source>
        <dbReference type="SAM" id="MobiDB-lite"/>
    </source>
</evidence>
<evidence type="ECO:0000313" key="3">
    <source>
        <dbReference type="EMBL" id="KAJ3572618.1"/>
    </source>
</evidence>
<feature type="compositionally biased region" description="Polar residues" evidence="1">
    <location>
        <begin position="54"/>
        <end position="66"/>
    </location>
</feature>
<gene>
    <name evidence="3" type="ORF">NP233_g2959</name>
</gene>
<dbReference type="AlphaFoldDB" id="A0AAD5YT83"/>
<protein>
    <recommendedName>
        <fullName evidence="2">DUF6593 domain-containing protein</fullName>
    </recommendedName>
</protein>
<dbReference type="Proteomes" id="UP001213000">
    <property type="component" value="Unassembled WGS sequence"/>
</dbReference>
<dbReference type="Pfam" id="PF20236">
    <property type="entry name" value="DUF6593"/>
    <property type="match status" value="1"/>
</dbReference>
<reference evidence="3" key="1">
    <citation type="submission" date="2022-07" db="EMBL/GenBank/DDBJ databases">
        <title>Genome Sequence of Leucocoprinus birnbaumii.</title>
        <authorList>
            <person name="Buettner E."/>
        </authorList>
    </citation>
    <scope>NUCLEOTIDE SEQUENCE</scope>
    <source>
        <strain evidence="3">VT141</strain>
    </source>
</reference>
<dbReference type="InterPro" id="IPR046528">
    <property type="entry name" value="DUF6593"/>
</dbReference>
<name>A0AAD5YT83_9AGAR</name>
<accession>A0AAD5YT83</accession>